<keyword evidence="6" id="KW-0793">Thylakoid</keyword>
<dbReference type="Proteomes" id="UP000072904">
    <property type="component" value="Chromosome 14"/>
</dbReference>
<organism evidence="9 12">
    <name type="scientific">Plasmodium yoelii</name>
    <dbReference type="NCBI Taxonomy" id="5861"/>
    <lineage>
        <taxon>Eukaryota</taxon>
        <taxon>Sar</taxon>
        <taxon>Alveolata</taxon>
        <taxon>Apicomplexa</taxon>
        <taxon>Aconoidasida</taxon>
        <taxon>Haemosporida</taxon>
        <taxon>Plasmodiidae</taxon>
        <taxon>Plasmodium</taxon>
        <taxon>Plasmodium (Vinckeia)</taxon>
    </lineage>
</organism>
<reference evidence="10" key="2">
    <citation type="submission" date="2014-05" db="EMBL/GenBank/DDBJ databases">
        <authorList>
            <person name="Aslett M.A."/>
            <person name="De Silva N."/>
        </authorList>
    </citation>
    <scope>NUCLEOTIDE SEQUENCE</scope>
    <source>
        <strain evidence="10">17X</strain>
    </source>
</reference>
<evidence type="ECO:0000256" key="1">
    <source>
        <dbReference type="ARBA" id="ARBA00004370"/>
    </source>
</evidence>
<comment type="subcellular location">
    <subcellularLocation>
        <location evidence="1">Membrane</location>
    </subcellularLocation>
</comment>
<dbReference type="GO" id="GO:0046933">
    <property type="term" value="F:proton-transporting ATP synthase activity, rotational mechanism"/>
    <property type="evidence" value="ECO:0007669"/>
    <property type="project" value="InterPro"/>
</dbReference>
<dbReference type="EMBL" id="LM993668">
    <property type="protein sequence ID" value="VTZ81416.1"/>
    <property type="molecule type" value="Genomic_DNA"/>
</dbReference>
<dbReference type="SUPFAM" id="SSF47928">
    <property type="entry name" value="N-terminal domain of the delta subunit of the F1F0-ATP synthase"/>
    <property type="match status" value="1"/>
</dbReference>
<gene>
    <name evidence="10" type="ORF">PY17X_1410300</name>
    <name evidence="9" type="ORF">PYYM_1412100</name>
</gene>
<accession>A0A077YCG6</accession>
<evidence type="ECO:0000256" key="2">
    <source>
        <dbReference type="ARBA" id="ARBA00007046"/>
    </source>
</evidence>
<dbReference type="PANTHER" id="PTHR11910">
    <property type="entry name" value="ATP SYNTHASE DELTA CHAIN"/>
    <property type="match status" value="1"/>
</dbReference>
<evidence type="ECO:0000256" key="6">
    <source>
        <dbReference type="ARBA" id="ARBA00023078"/>
    </source>
</evidence>
<dbReference type="GO" id="GO:0016020">
    <property type="term" value="C:membrane"/>
    <property type="evidence" value="ECO:0007669"/>
    <property type="project" value="UniProtKB-SubCell"/>
</dbReference>
<reference evidence="10" key="4">
    <citation type="submission" date="2019-05" db="EMBL/GenBank/DDBJ databases">
        <authorList>
            <consortium name="Pathogen Informatics"/>
        </authorList>
    </citation>
    <scope>NUCLEOTIDE SEQUENCE</scope>
    <source>
        <strain evidence="10">17X</strain>
    </source>
</reference>
<dbReference type="RefSeq" id="XP_731077.1">
    <property type="nucleotide sequence ID" value="XM_725984.1"/>
</dbReference>
<comment type="similarity">
    <text evidence="2">Belongs to the ATPase delta chain family.</text>
</comment>
<dbReference type="GeneID" id="3830303"/>
<dbReference type="Pfam" id="PF00213">
    <property type="entry name" value="OSCP"/>
    <property type="match status" value="1"/>
</dbReference>
<keyword evidence="4" id="KW-0375">Hydrogen ion transport</keyword>
<dbReference type="VEuPathDB" id="PlasmoDB:PY03110"/>
<name>A0A077YCG6_PLAYE</name>
<dbReference type="VEuPathDB" id="PlasmoDB:Py17XNL_001400954"/>
<protein>
    <submittedName>
        <fullName evidence="10">ATP synthase subunit O, mitochondrial, putative</fullName>
    </submittedName>
    <submittedName>
        <fullName evidence="9">Mitochondrial ATP synthase delta subunit, putative</fullName>
    </submittedName>
</protein>
<evidence type="ECO:0000256" key="7">
    <source>
        <dbReference type="ARBA" id="ARBA00023136"/>
    </source>
</evidence>
<dbReference type="AlphaFoldDB" id="A0A077YCG6"/>
<dbReference type="OMA" id="MVDNIQD"/>
<evidence type="ECO:0000313" key="12">
    <source>
        <dbReference type="Proteomes" id="UP000072904"/>
    </source>
</evidence>
<dbReference type="NCBIfam" id="TIGR01145">
    <property type="entry name" value="ATP_synt_delta"/>
    <property type="match status" value="1"/>
</dbReference>
<reference evidence="11 12" key="1">
    <citation type="journal article" date="2014" name="BMC Biol.">
        <title>A comprehensive evaluation of rodent malaria parasite genomes and gene expression.</title>
        <authorList>
            <person name="Otto T.D."/>
            <person name="Bohme U."/>
            <person name="Jackson A.P."/>
            <person name="Hunt M."/>
            <person name="Franke-Fayard B."/>
            <person name="Hoeijmakers W.A."/>
            <person name="Religa A.A."/>
            <person name="Robertson L."/>
            <person name="Sanders M."/>
            <person name="Ogun S.A."/>
            <person name="Cunningham D."/>
            <person name="Erhart A."/>
            <person name="Billker O."/>
            <person name="Khan S.M."/>
            <person name="Stunnenberg H.G."/>
            <person name="Langhorne J."/>
            <person name="Holder A.A."/>
            <person name="Waters A.P."/>
            <person name="Newbold C.I."/>
            <person name="Pain A."/>
            <person name="Berriman M."/>
            <person name="Janse C.J."/>
        </authorList>
    </citation>
    <scope>NUCLEOTIDE SEQUENCE [LARGE SCALE GENOMIC DNA]</scope>
    <source>
        <strain evidence="10 11">17X</strain>
        <strain evidence="9 12">YM</strain>
    </source>
</reference>
<evidence type="ECO:0000256" key="5">
    <source>
        <dbReference type="ARBA" id="ARBA00023065"/>
    </source>
</evidence>
<dbReference type="InterPro" id="IPR000711">
    <property type="entry name" value="ATPase_OSCP/dsu"/>
</dbReference>
<dbReference type="VEuPathDB" id="PlasmoDB:PYYM_1412100"/>
<dbReference type="EMBL" id="LK934642">
    <property type="protein sequence ID" value="CDU20456.1"/>
    <property type="molecule type" value="Genomic_DNA"/>
</dbReference>
<dbReference type="KEGG" id="pyo:PY17X_1410300"/>
<evidence type="ECO:0000256" key="4">
    <source>
        <dbReference type="ARBA" id="ARBA00022781"/>
    </source>
</evidence>
<evidence type="ECO:0000256" key="8">
    <source>
        <dbReference type="ARBA" id="ARBA00023310"/>
    </source>
</evidence>
<keyword evidence="5" id="KW-0406">Ion transport</keyword>
<dbReference type="OrthoDB" id="1262810at2759"/>
<dbReference type="Proteomes" id="UP000072874">
    <property type="component" value="Chromosome 14"/>
</dbReference>
<dbReference type="Gene3D" id="1.10.520.20">
    <property type="entry name" value="N-terminal domain of the delta subunit of the F1F0-ATP synthase"/>
    <property type="match status" value="1"/>
</dbReference>
<proteinExistence type="inferred from homology"/>
<evidence type="ECO:0000313" key="9">
    <source>
        <dbReference type="EMBL" id="CDU20456.1"/>
    </source>
</evidence>
<keyword evidence="3" id="KW-0813">Transport</keyword>
<keyword evidence="8" id="KW-0066">ATP synthesis</keyword>
<dbReference type="PRINTS" id="PR00125">
    <property type="entry name" value="ATPASEDELTA"/>
</dbReference>
<dbReference type="VEuPathDB" id="PlasmoDB:PY17X_1410300"/>
<dbReference type="InterPro" id="IPR026015">
    <property type="entry name" value="ATP_synth_OSCP/delta_N_sf"/>
</dbReference>
<sequence>MKKAIISPRQFVHLPSQAKWKNFLKNDYSFLSVLKNKSINPGIKNKPCNYEGIKYFNTKSMEEKKTDGEEYYLSMGDNIEKRYSLALYNVGKKSNKLNEITRDLLFIKNNFLNDKTFQTFLHTPNIDSKEKLNFLKSECKKHNNNNFNSMTGNFLESLFDSKRLTFLPKIIQEFELLLMKDRKEIKCIVYTARDIDNNYKKKISDSIVSKLKKQLNPLIEYKIDKNILGGLVLQIGNQVFDFSAKSKIEKIRSTLS</sequence>
<evidence type="ECO:0000313" key="11">
    <source>
        <dbReference type="Proteomes" id="UP000072874"/>
    </source>
</evidence>
<dbReference type="HAMAP" id="MF_01416">
    <property type="entry name" value="ATP_synth_delta_bact"/>
    <property type="match status" value="1"/>
</dbReference>
<reference evidence="9" key="3">
    <citation type="submission" date="2014-05" db="EMBL/GenBank/DDBJ databases">
        <authorList>
            <person name="Aslett A.Martin."/>
            <person name="De Silva Nishadi"/>
        </authorList>
    </citation>
    <scope>NUCLEOTIDE SEQUENCE</scope>
    <source>
        <strain evidence="9">YM</strain>
    </source>
</reference>
<evidence type="ECO:0000256" key="3">
    <source>
        <dbReference type="ARBA" id="ARBA00022448"/>
    </source>
</evidence>
<keyword evidence="7" id="KW-0472">Membrane</keyword>
<evidence type="ECO:0000313" key="10">
    <source>
        <dbReference type="EMBL" id="VTZ81416.1"/>
    </source>
</evidence>